<dbReference type="Gene3D" id="2.60.40.3340">
    <property type="entry name" value="Domain of unknown function DUF4426"/>
    <property type="match status" value="1"/>
</dbReference>
<accession>A0ABY3XGH3</accession>
<dbReference type="Pfam" id="PF14467">
    <property type="entry name" value="DUF4426"/>
    <property type="match status" value="1"/>
</dbReference>
<evidence type="ECO:0000256" key="1">
    <source>
        <dbReference type="SAM" id="SignalP"/>
    </source>
</evidence>
<dbReference type="EMBL" id="CP093547">
    <property type="protein sequence ID" value="UNP30741.1"/>
    <property type="molecule type" value="Genomic_DNA"/>
</dbReference>
<gene>
    <name evidence="3" type="ORF">MOV92_05650</name>
</gene>
<feature type="chain" id="PRO_5047154135" evidence="1">
    <location>
        <begin position="27"/>
        <end position="157"/>
    </location>
</feature>
<evidence type="ECO:0000313" key="4">
    <source>
        <dbReference type="Proteomes" id="UP000829194"/>
    </source>
</evidence>
<evidence type="ECO:0000313" key="3">
    <source>
        <dbReference type="EMBL" id="UNP30741.1"/>
    </source>
</evidence>
<dbReference type="InterPro" id="IPR025218">
    <property type="entry name" value="DUF4426"/>
</dbReference>
<dbReference type="Proteomes" id="UP000829194">
    <property type="component" value="Chromosome"/>
</dbReference>
<keyword evidence="4" id="KW-1185">Reference proteome</keyword>
<feature type="signal peptide" evidence="1">
    <location>
        <begin position="1"/>
        <end position="26"/>
    </location>
</feature>
<organism evidence="3 4">
    <name type="scientific">Lysobacter gummosus</name>
    <dbReference type="NCBI Taxonomy" id="262324"/>
    <lineage>
        <taxon>Bacteria</taxon>
        <taxon>Pseudomonadati</taxon>
        <taxon>Pseudomonadota</taxon>
        <taxon>Gammaproteobacteria</taxon>
        <taxon>Lysobacterales</taxon>
        <taxon>Lysobacteraceae</taxon>
        <taxon>Lysobacter</taxon>
    </lineage>
</organism>
<evidence type="ECO:0000259" key="2">
    <source>
        <dbReference type="Pfam" id="PF14467"/>
    </source>
</evidence>
<reference evidence="3 4" key="1">
    <citation type="submission" date="2022-03" db="EMBL/GenBank/DDBJ databases">
        <title>Complete genome sequence of Lysobacter capsici VKM B-2533 and Lysobacter gummosus 10.1.1, promising sources of lytic agents.</title>
        <authorList>
            <person name="Tarlachkov S.V."/>
            <person name="Kudryakova I.V."/>
            <person name="Afoshin A.S."/>
            <person name="Leontyevskaya E.A."/>
            <person name="Leontyevskaya N.V."/>
        </authorList>
    </citation>
    <scope>NUCLEOTIDE SEQUENCE [LARGE SCALE GENOMIC DNA]</scope>
    <source>
        <strain evidence="3 4">10.1.1</strain>
    </source>
</reference>
<feature type="domain" description="DUF4426" evidence="2">
    <location>
        <begin position="41"/>
        <end position="157"/>
    </location>
</feature>
<protein>
    <submittedName>
        <fullName evidence="3">DUF4426 domain-containing protein</fullName>
    </submittedName>
</protein>
<dbReference type="RefSeq" id="WP_057941934.1">
    <property type="nucleotide sequence ID" value="NZ_CP011131.1"/>
</dbReference>
<dbReference type="PROSITE" id="PS51257">
    <property type="entry name" value="PROKAR_LIPOPROTEIN"/>
    <property type="match status" value="1"/>
</dbReference>
<sequence length="157" mass="16944">MTARRLLASMLCAAALLSGCGREASAPPPQVGHTASNEAVRIGDAVMNISAIQTDKLPAQIVQRYGAERNARTVLIVVAMRFGEDATATSVPLDKVQVVVTDLLGRKQEIAMREVREGDSIDYVGTVTVSPPDTLRFQVKASNSHGIYPAQFNRDFF</sequence>
<proteinExistence type="predicted"/>
<keyword evidence="1" id="KW-0732">Signal</keyword>
<name>A0ABY3XGH3_9GAMM</name>